<dbReference type="Gene3D" id="2.60.40.420">
    <property type="entry name" value="Cupredoxins - blue copper proteins"/>
    <property type="match status" value="1"/>
</dbReference>
<comment type="caution">
    <text evidence="10">The sequence shown here is derived from an EMBL/GenBank/DDBJ whole genome shotgun (WGS) entry which is preliminary data.</text>
</comment>
<evidence type="ECO:0000313" key="11">
    <source>
        <dbReference type="Proteomes" id="UP001597076"/>
    </source>
</evidence>
<sequence>MQSFNRRMMIKAVGSSVVLGGLGATASAQDDDDDEEPEYGDWFDDVDNYEETEDLTDEDEDEDEDEVTVDVGAGDDGYQFDPPAIRIAQDTTVVWEWTGEGGEHNVVHVPEEEEEQEIPNATDADEPVFETEITDEEGFTFEHQFEDTGTYLYVCEPHRQQGMKGAVVVE</sequence>
<dbReference type="GO" id="GO:0016020">
    <property type="term" value="C:membrane"/>
    <property type="evidence" value="ECO:0007669"/>
    <property type="project" value="UniProtKB-SubCell"/>
</dbReference>
<reference evidence="10 11" key="1">
    <citation type="journal article" date="2019" name="Int. J. Syst. Evol. Microbiol.">
        <title>The Global Catalogue of Microorganisms (GCM) 10K type strain sequencing project: providing services to taxonomists for standard genome sequencing and annotation.</title>
        <authorList>
            <consortium name="The Broad Institute Genomics Platform"/>
            <consortium name="The Broad Institute Genome Sequencing Center for Infectious Disease"/>
            <person name="Wu L."/>
            <person name="Ma J."/>
        </authorList>
    </citation>
    <scope>NUCLEOTIDE SEQUENCE [LARGE SCALE GENOMIC DNA]</scope>
    <source>
        <strain evidence="10 11">CGMCC 1.12230</strain>
    </source>
</reference>
<dbReference type="SUPFAM" id="SSF49503">
    <property type="entry name" value="Cupredoxins"/>
    <property type="match status" value="1"/>
</dbReference>
<feature type="binding site" evidence="7">
    <location>
        <position position="158"/>
    </location>
    <ligand>
        <name>Cu cation</name>
        <dbReference type="ChEBI" id="CHEBI:23378"/>
    </ligand>
</feature>
<dbReference type="RefSeq" id="WP_390291222.1">
    <property type="nucleotide sequence ID" value="NZ_JBHUDI010000011.1"/>
</dbReference>
<comment type="subcellular location">
    <subcellularLocation>
        <location evidence="1">Membrane</location>
    </subcellularLocation>
</comment>
<keyword evidence="5 7" id="KW-0186">Copper</keyword>
<keyword evidence="4" id="KW-0249">Electron transport</keyword>
<dbReference type="PRINTS" id="PR00157">
    <property type="entry name" value="PLASTOCYANIN"/>
</dbReference>
<feature type="binding site" evidence="7">
    <location>
        <position position="163"/>
    </location>
    <ligand>
        <name>Cu cation</name>
        <dbReference type="ChEBI" id="CHEBI:23378"/>
    </ligand>
</feature>
<gene>
    <name evidence="10" type="ORF">ACFR99_19685</name>
</gene>
<feature type="binding site" evidence="7">
    <location>
        <position position="155"/>
    </location>
    <ligand>
        <name>Cu cation</name>
        <dbReference type="ChEBI" id="CHEBI:23378"/>
    </ligand>
</feature>
<organism evidence="10 11">
    <name type="scientific">Haloarchaeobius amylolyticus</name>
    <dbReference type="NCBI Taxonomy" id="1198296"/>
    <lineage>
        <taxon>Archaea</taxon>
        <taxon>Methanobacteriati</taxon>
        <taxon>Methanobacteriota</taxon>
        <taxon>Stenosarchaea group</taxon>
        <taxon>Halobacteria</taxon>
        <taxon>Halobacteriales</taxon>
        <taxon>Halorubellaceae</taxon>
        <taxon>Haloarchaeobius</taxon>
    </lineage>
</organism>
<name>A0ABD6BMB9_9EURY</name>
<evidence type="ECO:0000256" key="1">
    <source>
        <dbReference type="ARBA" id="ARBA00004370"/>
    </source>
</evidence>
<dbReference type="Pfam" id="PF00127">
    <property type="entry name" value="Copper-bind"/>
    <property type="match status" value="1"/>
</dbReference>
<dbReference type="PANTHER" id="PTHR34192">
    <property type="entry name" value="PLASTOCYANIN MAJOR ISOFORM, CHLOROPLASTIC-RELATED"/>
    <property type="match status" value="1"/>
</dbReference>
<evidence type="ECO:0000256" key="8">
    <source>
        <dbReference type="SAM" id="MobiDB-lite"/>
    </source>
</evidence>
<feature type="region of interest" description="Disordered" evidence="8">
    <location>
        <begin position="24"/>
        <end position="82"/>
    </location>
</feature>
<dbReference type="AlphaFoldDB" id="A0ABD6BMB9"/>
<dbReference type="EMBL" id="JBHUDI010000011">
    <property type="protein sequence ID" value="MFD1565749.1"/>
    <property type="molecule type" value="Genomic_DNA"/>
</dbReference>
<dbReference type="GO" id="GO:0046872">
    <property type="term" value="F:metal ion binding"/>
    <property type="evidence" value="ECO:0007669"/>
    <property type="project" value="UniProtKB-KW"/>
</dbReference>
<dbReference type="CDD" id="cd04220">
    <property type="entry name" value="Halocyanin"/>
    <property type="match status" value="1"/>
</dbReference>
<proteinExistence type="predicted"/>
<keyword evidence="6" id="KW-0472">Membrane</keyword>
<protein>
    <submittedName>
        <fullName evidence="10">Halocyanin domain-containing protein</fullName>
    </submittedName>
</protein>
<dbReference type="InterPro" id="IPR002387">
    <property type="entry name" value="Plastocyanin"/>
</dbReference>
<feature type="compositionally biased region" description="Acidic residues" evidence="8">
    <location>
        <begin position="29"/>
        <end position="68"/>
    </location>
</feature>
<evidence type="ECO:0000256" key="5">
    <source>
        <dbReference type="ARBA" id="ARBA00023008"/>
    </source>
</evidence>
<evidence type="ECO:0000256" key="6">
    <source>
        <dbReference type="ARBA" id="ARBA00023136"/>
    </source>
</evidence>
<keyword evidence="11" id="KW-1185">Reference proteome</keyword>
<evidence type="ECO:0000256" key="4">
    <source>
        <dbReference type="ARBA" id="ARBA00022982"/>
    </source>
</evidence>
<evidence type="ECO:0000259" key="9">
    <source>
        <dbReference type="Pfam" id="PF00127"/>
    </source>
</evidence>
<dbReference type="NCBIfam" id="TIGR03102">
    <property type="entry name" value="halo_cynanin"/>
    <property type="match status" value="1"/>
</dbReference>
<feature type="binding site" evidence="7">
    <location>
        <position position="104"/>
    </location>
    <ligand>
        <name>Cu cation</name>
        <dbReference type="ChEBI" id="CHEBI:23378"/>
    </ligand>
</feature>
<accession>A0ABD6BMB9</accession>
<evidence type="ECO:0000256" key="7">
    <source>
        <dbReference type="PIRSR" id="PIRSR602387-1"/>
    </source>
</evidence>
<comment type="cofactor">
    <cofactor evidence="7">
        <name>Cu(2+)</name>
        <dbReference type="ChEBI" id="CHEBI:29036"/>
    </cofactor>
    <text evidence="7">The crystal structure with reduced Cu(1+) has also been determined.</text>
</comment>
<evidence type="ECO:0000256" key="2">
    <source>
        <dbReference type="ARBA" id="ARBA00022448"/>
    </source>
</evidence>
<keyword evidence="3 7" id="KW-0479">Metal-binding</keyword>
<dbReference type="InterPro" id="IPR017533">
    <property type="entry name" value="Halocyanin"/>
</dbReference>
<dbReference type="PROSITE" id="PS00196">
    <property type="entry name" value="COPPER_BLUE"/>
    <property type="match status" value="1"/>
</dbReference>
<evidence type="ECO:0000313" key="10">
    <source>
        <dbReference type="EMBL" id="MFD1565749.1"/>
    </source>
</evidence>
<dbReference type="InterPro" id="IPR028871">
    <property type="entry name" value="BlueCu_1_BS"/>
</dbReference>
<dbReference type="InterPro" id="IPR008972">
    <property type="entry name" value="Cupredoxin"/>
</dbReference>
<dbReference type="Proteomes" id="UP001597076">
    <property type="component" value="Unassembled WGS sequence"/>
</dbReference>
<dbReference type="PANTHER" id="PTHR34192:SF10">
    <property type="entry name" value="PLASTOCYANIN MAJOR ISOFORM, CHLOROPLASTIC-RELATED"/>
    <property type="match status" value="1"/>
</dbReference>
<evidence type="ECO:0000256" key="3">
    <source>
        <dbReference type="ARBA" id="ARBA00022723"/>
    </source>
</evidence>
<dbReference type="InterPro" id="IPR000923">
    <property type="entry name" value="BlueCu_1"/>
</dbReference>
<feature type="domain" description="Blue (type 1) copper" evidence="9">
    <location>
        <begin position="68"/>
        <end position="170"/>
    </location>
</feature>
<keyword evidence="2" id="KW-0813">Transport</keyword>